<name>A0A9Q1C2H7_HOLLE</name>
<dbReference type="Proteomes" id="UP001152320">
    <property type="component" value="Chromosome 8"/>
</dbReference>
<reference evidence="23" key="1">
    <citation type="submission" date="2021-10" db="EMBL/GenBank/DDBJ databases">
        <title>Tropical sea cucumber genome reveals ecological adaptation and Cuvierian tubules defense mechanism.</title>
        <authorList>
            <person name="Chen T."/>
        </authorList>
    </citation>
    <scope>NUCLEOTIDE SEQUENCE</scope>
    <source>
        <strain evidence="23">Nanhai2018</strain>
        <tissue evidence="23">Muscle</tissue>
    </source>
</reference>
<dbReference type="EMBL" id="JAIZAY010000008">
    <property type="protein sequence ID" value="KAJ8037397.1"/>
    <property type="molecule type" value="Genomic_DNA"/>
</dbReference>
<evidence type="ECO:0000256" key="10">
    <source>
        <dbReference type="ARBA" id="ARBA00022723"/>
    </source>
</evidence>
<keyword evidence="13 21" id="KW-1133">Transmembrane helix</keyword>
<proteinExistence type="inferred from homology"/>
<feature type="compositionally biased region" description="Polar residues" evidence="20">
    <location>
        <begin position="181"/>
        <end position="193"/>
    </location>
</feature>
<protein>
    <recommendedName>
        <fullName evidence="6">protein xylosyltransferase</fullName>
        <ecNumber evidence="6">2.4.2.26</ecNumber>
    </recommendedName>
    <alternativeName>
        <fullName evidence="18">Peptide O-xylosyltransferase</fullName>
    </alternativeName>
</protein>
<dbReference type="OrthoDB" id="2019572at2759"/>
<dbReference type="PANTHER" id="PTHR46025:SF3">
    <property type="entry name" value="XYLOSYLTRANSFERASE OXT"/>
    <property type="match status" value="1"/>
</dbReference>
<evidence type="ECO:0000256" key="2">
    <source>
        <dbReference type="ARBA" id="ARBA00004648"/>
    </source>
</evidence>
<comment type="similarity">
    <text evidence="5">Belongs to the glycosyltransferase 14 family. XylT subfamily.</text>
</comment>
<comment type="pathway">
    <text evidence="4">Glycan metabolism; heparan sulfate biosynthesis.</text>
</comment>
<evidence type="ECO:0000256" key="13">
    <source>
        <dbReference type="ARBA" id="ARBA00022989"/>
    </source>
</evidence>
<comment type="pathway">
    <text evidence="3">Glycan metabolism; chondroitin sulfate biosynthesis.</text>
</comment>
<dbReference type="InterPro" id="IPR003406">
    <property type="entry name" value="Glyco_trans_14"/>
</dbReference>
<feature type="transmembrane region" description="Helical" evidence="21">
    <location>
        <begin position="21"/>
        <end position="43"/>
    </location>
</feature>
<dbReference type="EC" id="2.4.2.26" evidence="6"/>
<keyword evidence="7" id="KW-0328">Glycosyltransferase</keyword>
<feature type="compositionally biased region" description="Basic and acidic residues" evidence="20">
    <location>
        <begin position="136"/>
        <end position="145"/>
    </location>
</feature>
<feature type="region of interest" description="Disordered" evidence="20">
    <location>
        <begin position="136"/>
        <end position="221"/>
    </location>
</feature>
<keyword evidence="11" id="KW-0256">Endoplasmic reticulum</keyword>
<evidence type="ECO:0000256" key="20">
    <source>
        <dbReference type="SAM" id="MobiDB-lite"/>
    </source>
</evidence>
<evidence type="ECO:0000256" key="16">
    <source>
        <dbReference type="ARBA" id="ARBA00023157"/>
    </source>
</evidence>
<evidence type="ECO:0000256" key="15">
    <source>
        <dbReference type="ARBA" id="ARBA00023136"/>
    </source>
</evidence>
<dbReference type="PANTHER" id="PTHR46025">
    <property type="entry name" value="XYLOSYLTRANSFERASE OXT"/>
    <property type="match status" value="1"/>
</dbReference>
<gene>
    <name evidence="23" type="ORF">HOLleu_18204</name>
</gene>
<sequence>MGMNRTTRTTRSSRWCYRYRYAIYLALFFVVFQIVVAISFLSLDSQEQKKQRELNALPREERQADSGAPVAWLNSNHKFRIRPDLRNGDYYNDIKQSAGHSAVNKDENVLLIHPQEHTKLPNNGKNAPNAKEAYRTNLRPEDESQNKNTNKNLDGAQKVAIKKENLVNKDTDSRHAHIVHSNLNVSGSTTNNDNSKDKTVSKQRSLGKAKGKDDQPKPEATYYPKCSVTRMDVEAYSAISRATTSECKQGIADTVCKMKQGTIYPMKMPRFCPVEGKPMKEIDNLDEVNLAPHNPVRIAYIFVVHGRALRQVRRLIKLLYHSDHFFYIHVDKRSDYLHRELSKIADMFPNIMMTPWRYATIWGGASLLTVYLQAMKDLLAMNALKWDFIINLSESDFPIKTNAQLVKFLGFYRQHNFLKSHGRDESSRFIRKQGLDRTFYECDNHMWRLGDRQLPEGIIFDGGSDWFALNREYCQYLMTANNTMINGLKKMFKYSLLPAESFFHLVLVNSELCETMIDNNLHITNWKRKLGCQCQYKHIVDWCGCSPNVFKPEDFYKIKNNRPVYFSRKFEPVVSQAVINQVDTFLYGPYKMETPGISMYIQSVYHEEDMITMATDGEMTTYRSFLRILKDSVSWDKQNVTHWPPVASNLPGTNPDNICSLKFPLVPQEVSVSYRLDILQGLVITAIVTDLSNQTQLMEAWFSPVDHFRLISLDGPGSRLKYLQVGTNFDAKERIFRNYGGIMGPNDNPTFGSLWTKGSEYTVTITWLDPAKHIAASFDTTIEADREELHHQPPFNKPLRPGKWTLKLLYDWESIAETSFLVVPLSVIKNKDISPSKAFEVNSGPPKNDYVGKDFSPLRSVFELQDNTQLLAEAKRNSKRTGRDLENWIDTSVKSFWTVSGFCVHELHSSVNTSCALLRSCIEYPWSTLSPDPKSELGKVNAFGRLR</sequence>
<evidence type="ECO:0000313" key="23">
    <source>
        <dbReference type="EMBL" id="KAJ8037397.1"/>
    </source>
</evidence>
<evidence type="ECO:0000256" key="9">
    <source>
        <dbReference type="ARBA" id="ARBA00022692"/>
    </source>
</evidence>
<dbReference type="Pfam" id="PF12529">
    <property type="entry name" value="Xylo_C"/>
    <property type="match status" value="1"/>
</dbReference>
<evidence type="ECO:0000256" key="18">
    <source>
        <dbReference type="ARBA" id="ARBA00042865"/>
    </source>
</evidence>
<dbReference type="GO" id="GO:0000139">
    <property type="term" value="C:Golgi membrane"/>
    <property type="evidence" value="ECO:0007669"/>
    <property type="project" value="UniProtKB-SubCell"/>
</dbReference>
<feature type="compositionally biased region" description="Basic and acidic residues" evidence="20">
    <location>
        <begin position="161"/>
        <end position="175"/>
    </location>
</feature>
<dbReference type="GO" id="GO:0015012">
    <property type="term" value="P:heparan sulfate proteoglycan biosynthetic process"/>
    <property type="evidence" value="ECO:0007669"/>
    <property type="project" value="TreeGrafter"/>
</dbReference>
<evidence type="ECO:0000256" key="17">
    <source>
        <dbReference type="ARBA" id="ARBA00023180"/>
    </source>
</evidence>
<evidence type="ECO:0000256" key="14">
    <source>
        <dbReference type="ARBA" id="ARBA00023034"/>
    </source>
</evidence>
<keyword evidence="15 21" id="KW-0472">Membrane</keyword>
<dbReference type="InterPro" id="IPR043538">
    <property type="entry name" value="XYLT"/>
</dbReference>
<comment type="catalytic activity">
    <reaction evidence="19">
        <text>UDP-alpha-D-xylose + L-seryl-[protein] = 3-O-(beta-D-xylosyl)-L-seryl-[protein] + UDP + H(+)</text>
        <dbReference type="Rhea" id="RHEA:50192"/>
        <dbReference type="Rhea" id="RHEA-COMP:9863"/>
        <dbReference type="Rhea" id="RHEA-COMP:12567"/>
        <dbReference type="ChEBI" id="CHEBI:15378"/>
        <dbReference type="ChEBI" id="CHEBI:29999"/>
        <dbReference type="ChEBI" id="CHEBI:57632"/>
        <dbReference type="ChEBI" id="CHEBI:58223"/>
        <dbReference type="ChEBI" id="CHEBI:132085"/>
        <dbReference type="EC" id="2.4.2.26"/>
    </reaction>
</comment>
<comment type="caution">
    <text evidence="23">The sequence shown here is derived from an EMBL/GenBank/DDBJ whole genome shotgun (WGS) entry which is preliminary data.</text>
</comment>
<dbReference type="GO" id="GO:0005789">
    <property type="term" value="C:endoplasmic reticulum membrane"/>
    <property type="evidence" value="ECO:0007669"/>
    <property type="project" value="UniProtKB-SubCell"/>
</dbReference>
<evidence type="ECO:0000256" key="21">
    <source>
        <dbReference type="SAM" id="Phobius"/>
    </source>
</evidence>
<evidence type="ECO:0000313" key="24">
    <source>
        <dbReference type="Proteomes" id="UP001152320"/>
    </source>
</evidence>
<evidence type="ECO:0000256" key="11">
    <source>
        <dbReference type="ARBA" id="ARBA00022824"/>
    </source>
</evidence>
<keyword evidence="24" id="KW-1185">Reference proteome</keyword>
<comment type="subcellular location">
    <subcellularLocation>
        <location evidence="2">Endoplasmic reticulum membrane</location>
        <topology evidence="2">Single-pass type II membrane protein</topology>
    </subcellularLocation>
    <subcellularLocation>
        <location evidence="1">Golgi apparatus membrane</location>
        <topology evidence="1">Single-pass type II membrane protein</topology>
    </subcellularLocation>
</comment>
<evidence type="ECO:0000256" key="7">
    <source>
        <dbReference type="ARBA" id="ARBA00022676"/>
    </source>
</evidence>
<accession>A0A9Q1C2H7</accession>
<dbReference type="Pfam" id="PF02485">
    <property type="entry name" value="Branch"/>
    <property type="match status" value="1"/>
</dbReference>
<organism evidence="23 24">
    <name type="scientific">Holothuria leucospilota</name>
    <name type="common">Black long sea cucumber</name>
    <name type="synonym">Mertensiothuria leucospilota</name>
    <dbReference type="NCBI Taxonomy" id="206669"/>
    <lineage>
        <taxon>Eukaryota</taxon>
        <taxon>Metazoa</taxon>
        <taxon>Echinodermata</taxon>
        <taxon>Eleutherozoa</taxon>
        <taxon>Echinozoa</taxon>
        <taxon>Holothuroidea</taxon>
        <taxon>Aspidochirotacea</taxon>
        <taxon>Aspidochirotida</taxon>
        <taxon>Holothuriidae</taxon>
        <taxon>Holothuria</taxon>
    </lineage>
</organism>
<keyword evidence="9 21" id="KW-0812">Transmembrane</keyword>
<dbReference type="AlphaFoldDB" id="A0A9Q1C2H7"/>
<evidence type="ECO:0000256" key="8">
    <source>
        <dbReference type="ARBA" id="ARBA00022679"/>
    </source>
</evidence>
<keyword evidence="17" id="KW-0325">Glycoprotein</keyword>
<evidence type="ECO:0000256" key="1">
    <source>
        <dbReference type="ARBA" id="ARBA00004323"/>
    </source>
</evidence>
<evidence type="ECO:0000256" key="5">
    <source>
        <dbReference type="ARBA" id="ARBA00010195"/>
    </source>
</evidence>
<evidence type="ECO:0000256" key="12">
    <source>
        <dbReference type="ARBA" id="ARBA00022968"/>
    </source>
</evidence>
<dbReference type="InterPro" id="IPR024448">
    <property type="entry name" value="XylT_C"/>
</dbReference>
<keyword evidence="16" id="KW-1015">Disulfide bond</keyword>
<evidence type="ECO:0000256" key="19">
    <source>
        <dbReference type="ARBA" id="ARBA00047847"/>
    </source>
</evidence>
<feature type="domain" description="Xylosyltransferase C-terminal" evidence="22">
    <location>
        <begin position="583"/>
        <end position="776"/>
    </location>
</feature>
<dbReference type="GO" id="GO:0030158">
    <property type="term" value="F:protein xylosyltransferase activity"/>
    <property type="evidence" value="ECO:0007669"/>
    <property type="project" value="UniProtKB-EC"/>
</dbReference>
<evidence type="ECO:0000256" key="6">
    <source>
        <dbReference type="ARBA" id="ARBA00011972"/>
    </source>
</evidence>
<evidence type="ECO:0000256" key="3">
    <source>
        <dbReference type="ARBA" id="ARBA00004840"/>
    </source>
</evidence>
<dbReference type="GO" id="GO:0050650">
    <property type="term" value="P:chondroitin sulfate proteoglycan biosynthetic process"/>
    <property type="evidence" value="ECO:0007669"/>
    <property type="project" value="TreeGrafter"/>
</dbReference>
<keyword evidence="12" id="KW-0735">Signal-anchor</keyword>
<dbReference type="GO" id="GO:0046872">
    <property type="term" value="F:metal ion binding"/>
    <property type="evidence" value="ECO:0007669"/>
    <property type="project" value="UniProtKB-KW"/>
</dbReference>
<evidence type="ECO:0000256" key="4">
    <source>
        <dbReference type="ARBA" id="ARBA00005093"/>
    </source>
</evidence>
<keyword evidence="8" id="KW-0808">Transferase</keyword>
<keyword evidence="14" id="KW-0333">Golgi apparatus</keyword>
<evidence type="ECO:0000259" key="22">
    <source>
        <dbReference type="Pfam" id="PF12529"/>
    </source>
</evidence>
<keyword evidence="10" id="KW-0479">Metal-binding</keyword>